<organism evidence="2 3">
    <name type="scientific">Schaalia hyovaginalis</name>
    <dbReference type="NCBI Taxonomy" id="29316"/>
    <lineage>
        <taxon>Bacteria</taxon>
        <taxon>Bacillati</taxon>
        <taxon>Actinomycetota</taxon>
        <taxon>Actinomycetes</taxon>
        <taxon>Actinomycetales</taxon>
        <taxon>Actinomycetaceae</taxon>
        <taxon>Schaalia</taxon>
    </lineage>
</organism>
<evidence type="ECO:0000313" key="3">
    <source>
        <dbReference type="Proteomes" id="UP000617426"/>
    </source>
</evidence>
<evidence type="ECO:0000313" key="2">
    <source>
        <dbReference type="EMBL" id="MBB6334472.1"/>
    </source>
</evidence>
<keyword evidence="3" id="KW-1185">Reference proteome</keyword>
<dbReference type="InterPro" id="IPR009839">
    <property type="entry name" value="SseB_N"/>
</dbReference>
<dbReference type="Pfam" id="PF07179">
    <property type="entry name" value="SseB"/>
    <property type="match status" value="1"/>
</dbReference>
<feature type="domain" description="SseB protein N-terminal" evidence="1">
    <location>
        <begin position="50"/>
        <end position="159"/>
    </location>
</feature>
<dbReference type="Proteomes" id="UP000617426">
    <property type="component" value="Unassembled WGS sequence"/>
</dbReference>
<evidence type="ECO:0000259" key="1">
    <source>
        <dbReference type="Pfam" id="PF07179"/>
    </source>
</evidence>
<comment type="caution">
    <text evidence="2">The sequence shown here is derived from an EMBL/GenBank/DDBJ whole genome shotgun (WGS) entry which is preliminary data.</text>
</comment>
<gene>
    <name evidence="2" type="ORF">HD592_001037</name>
</gene>
<proteinExistence type="predicted"/>
<name>A0A923E479_9ACTO</name>
<accession>A0A923E479</accession>
<dbReference type="EMBL" id="JACHMK010000001">
    <property type="protein sequence ID" value="MBB6334472.1"/>
    <property type="molecule type" value="Genomic_DNA"/>
</dbReference>
<protein>
    <recommendedName>
        <fullName evidence="1">SseB protein N-terminal domain-containing protein</fullName>
    </recommendedName>
</protein>
<dbReference type="AlphaFoldDB" id="A0A923E479"/>
<reference evidence="2" key="1">
    <citation type="submission" date="2020-08" db="EMBL/GenBank/DDBJ databases">
        <title>Sequencing the genomes of 1000 actinobacteria strains.</title>
        <authorList>
            <person name="Klenk H.-P."/>
        </authorList>
    </citation>
    <scope>NUCLEOTIDE SEQUENCE</scope>
    <source>
        <strain evidence="2">DSM 10695</strain>
    </source>
</reference>
<dbReference type="RefSeq" id="WP_184452384.1">
    <property type="nucleotide sequence ID" value="NZ_JACHMK010000001.1"/>
</dbReference>
<sequence length="253" mass="26700">MRRLPAPDEAQRKKLAERLGLARSDRSDDGSVLARTAAALSIDPGPDGGAARLEALVAALAVERVIVPVEVEAALVRPVDAERGEAKHGDIDFARVRTGAGEALVVYSSKQTLALNRPADRPMAFDPVRLALVALVETAGRIVMDPGGSEVFIPRAAVAALAQKDSWLPAWRDGELLDELRGLVGAGAEGVVDLRVVYAGEGVVQVELLADASVEEGALRARITRAAQRIVSSKRLAAAADRVEIVPRLVHPA</sequence>